<feature type="transmembrane region" description="Helical" evidence="1">
    <location>
        <begin position="6"/>
        <end position="23"/>
    </location>
</feature>
<evidence type="ECO:0000256" key="1">
    <source>
        <dbReference type="SAM" id="Phobius"/>
    </source>
</evidence>
<evidence type="ECO:0000313" key="3">
    <source>
        <dbReference type="Proteomes" id="UP000196102"/>
    </source>
</evidence>
<gene>
    <name evidence="2" type="ORF">A9Q93_10185</name>
</gene>
<dbReference type="Proteomes" id="UP000196102">
    <property type="component" value="Unassembled WGS sequence"/>
</dbReference>
<name>A0A1Z8AQK6_9FLAO</name>
<keyword evidence="1" id="KW-1133">Transmembrane helix</keyword>
<dbReference type="RefSeq" id="WP_303687325.1">
    <property type="nucleotide sequence ID" value="NZ_CAJXYO010000005.1"/>
</dbReference>
<sequence length="185" mass="21940">MFYLPLFILLIVLIILSLILLILGGLRESKTYGRIVIYFWGFVFALYLIAQVMHFINSKTVLDKEDFYGTYIIDRNYFSGKQADWQYNHYRFEIKENDSVYFHVTNGSAITETYKGKISTKAPFKSARPVFKMALPNHHVLDSNPTIYRDSWDFMMVFKSPKFHNMYFRKGEWKEIDPQLSKVLN</sequence>
<comment type="caution">
    <text evidence="2">The sequence shown here is derived from an EMBL/GenBank/DDBJ whole genome shotgun (WGS) entry which is preliminary data.</text>
</comment>
<proteinExistence type="predicted"/>
<feature type="transmembrane region" description="Helical" evidence="1">
    <location>
        <begin position="35"/>
        <end position="56"/>
    </location>
</feature>
<accession>A0A1Z8AQK6</accession>
<dbReference type="EMBL" id="MAAX01000157">
    <property type="protein sequence ID" value="OUS12587.1"/>
    <property type="molecule type" value="Genomic_DNA"/>
</dbReference>
<evidence type="ECO:0000313" key="2">
    <source>
        <dbReference type="EMBL" id="OUS12587.1"/>
    </source>
</evidence>
<keyword evidence="1" id="KW-0472">Membrane</keyword>
<organism evidence="2 3">
    <name type="scientific">Nonlabens dokdonensis</name>
    <dbReference type="NCBI Taxonomy" id="328515"/>
    <lineage>
        <taxon>Bacteria</taxon>
        <taxon>Pseudomonadati</taxon>
        <taxon>Bacteroidota</taxon>
        <taxon>Flavobacteriia</taxon>
        <taxon>Flavobacteriales</taxon>
        <taxon>Flavobacteriaceae</taxon>
        <taxon>Nonlabens</taxon>
    </lineage>
</organism>
<protein>
    <submittedName>
        <fullName evidence="2">Uncharacterized protein</fullName>
    </submittedName>
</protein>
<reference evidence="3" key="1">
    <citation type="journal article" date="2017" name="Proc. Natl. Acad. Sci. U.S.A.">
        <title>Simulation of Deepwater Horizon oil plume reveals substrate specialization within a complex community of hydrocarbon-degraders.</title>
        <authorList>
            <person name="Hu P."/>
            <person name="Dubinsky E.A."/>
            <person name="Probst A.J."/>
            <person name="Wang J."/>
            <person name="Sieber C.M.K."/>
            <person name="Tom L.M."/>
            <person name="Gardinali P."/>
            <person name="Banfield J.F."/>
            <person name="Atlas R.M."/>
            <person name="Andersen G.L."/>
        </authorList>
    </citation>
    <scope>NUCLEOTIDE SEQUENCE [LARGE SCALE GENOMIC DNA]</scope>
</reference>
<keyword evidence="1" id="KW-0812">Transmembrane</keyword>
<dbReference type="AlphaFoldDB" id="A0A1Z8AQK6"/>